<dbReference type="PIRSF" id="PIRSF005719">
    <property type="entry name" value="SMC"/>
    <property type="match status" value="1"/>
</dbReference>
<dbReference type="SUPFAM" id="SSF52540">
    <property type="entry name" value="P-loop containing nucleoside triphosphate hydrolases"/>
    <property type="match status" value="1"/>
</dbReference>
<feature type="coiled-coil region" evidence="6">
    <location>
        <begin position="661"/>
        <end position="1007"/>
    </location>
</feature>
<name>A0A841GRX8_9BACT</name>
<feature type="coiled-coil region" evidence="6">
    <location>
        <begin position="165"/>
        <end position="483"/>
    </location>
</feature>
<organism evidence="8 9">
    <name type="scientific">Thermosipho japonicus</name>
    <dbReference type="NCBI Taxonomy" id="90323"/>
    <lineage>
        <taxon>Bacteria</taxon>
        <taxon>Thermotogati</taxon>
        <taxon>Thermotogota</taxon>
        <taxon>Thermotogae</taxon>
        <taxon>Thermotogales</taxon>
        <taxon>Fervidobacteriaceae</taxon>
        <taxon>Thermosipho</taxon>
    </lineage>
</organism>
<keyword evidence="4 6" id="KW-0175">Coiled coil</keyword>
<dbReference type="GO" id="GO:0007062">
    <property type="term" value="P:sister chromatid cohesion"/>
    <property type="evidence" value="ECO:0007669"/>
    <property type="project" value="InterPro"/>
</dbReference>
<keyword evidence="2 6" id="KW-0547">Nucleotide-binding</keyword>
<dbReference type="GO" id="GO:0007059">
    <property type="term" value="P:chromosome segregation"/>
    <property type="evidence" value="ECO:0007669"/>
    <property type="project" value="UniProtKB-UniRule"/>
</dbReference>
<dbReference type="SUPFAM" id="SSF75553">
    <property type="entry name" value="Smc hinge domain"/>
    <property type="match status" value="1"/>
</dbReference>
<evidence type="ECO:0000256" key="3">
    <source>
        <dbReference type="ARBA" id="ARBA00022840"/>
    </source>
</evidence>
<dbReference type="GO" id="GO:0016887">
    <property type="term" value="F:ATP hydrolysis activity"/>
    <property type="evidence" value="ECO:0007669"/>
    <property type="project" value="InterPro"/>
</dbReference>
<dbReference type="GO" id="GO:0005694">
    <property type="term" value="C:chromosome"/>
    <property type="evidence" value="ECO:0007669"/>
    <property type="project" value="InterPro"/>
</dbReference>
<dbReference type="InterPro" id="IPR003395">
    <property type="entry name" value="RecF/RecN/SMC_N"/>
</dbReference>
<keyword evidence="3 6" id="KW-0067">ATP-binding</keyword>
<evidence type="ECO:0000259" key="7">
    <source>
        <dbReference type="SMART" id="SM00968"/>
    </source>
</evidence>
<dbReference type="GO" id="GO:0005524">
    <property type="term" value="F:ATP binding"/>
    <property type="evidence" value="ECO:0007669"/>
    <property type="project" value="UniProtKB-UniRule"/>
</dbReference>
<proteinExistence type="inferred from homology"/>
<comment type="caution">
    <text evidence="8">The sequence shown here is derived from an EMBL/GenBank/DDBJ whole genome shotgun (WGS) entry which is preliminary data.</text>
</comment>
<dbReference type="Pfam" id="PF02463">
    <property type="entry name" value="SMC_N"/>
    <property type="match status" value="1"/>
</dbReference>
<dbReference type="InterPro" id="IPR027417">
    <property type="entry name" value="P-loop_NTPase"/>
</dbReference>
<dbReference type="Proteomes" id="UP000555828">
    <property type="component" value="Unassembled WGS sequence"/>
</dbReference>
<keyword evidence="9" id="KW-1185">Reference proteome</keyword>
<comment type="subcellular location">
    <subcellularLocation>
        <location evidence="6">Cytoplasm</location>
    </subcellularLocation>
</comment>
<dbReference type="Gene3D" id="1.10.287.1490">
    <property type="match status" value="1"/>
</dbReference>
<dbReference type="InterPro" id="IPR024704">
    <property type="entry name" value="SMC"/>
</dbReference>
<comment type="subunit">
    <text evidence="6">Homodimer.</text>
</comment>
<evidence type="ECO:0000256" key="1">
    <source>
        <dbReference type="ARBA" id="ARBA00022490"/>
    </source>
</evidence>
<protein>
    <recommendedName>
        <fullName evidence="6">Chromosome partition protein Smc</fullName>
    </recommendedName>
</protein>
<dbReference type="Gene3D" id="3.40.50.300">
    <property type="entry name" value="P-loop containing nucleotide triphosphate hydrolases"/>
    <property type="match status" value="2"/>
</dbReference>
<feature type="binding site" evidence="6">
    <location>
        <begin position="34"/>
        <end position="41"/>
    </location>
    <ligand>
        <name>ATP</name>
        <dbReference type="ChEBI" id="CHEBI:30616"/>
    </ligand>
</feature>
<comment type="domain">
    <text evidence="6">Contains large globular domains required for ATP hydrolysis at each terminus and a third globular domain forming a flexible hinge near the middle of the molecule. These domains are separated by coiled-coil structures.</text>
</comment>
<evidence type="ECO:0000256" key="2">
    <source>
        <dbReference type="ARBA" id="ARBA00022741"/>
    </source>
</evidence>
<reference evidence="8 9" key="1">
    <citation type="submission" date="2020-08" db="EMBL/GenBank/DDBJ databases">
        <title>Genomic Encyclopedia of Type Strains, Phase IV (KMG-IV): sequencing the most valuable type-strain genomes for metagenomic binning, comparative biology and taxonomic classification.</title>
        <authorList>
            <person name="Goeker M."/>
        </authorList>
    </citation>
    <scope>NUCLEOTIDE SEQUENCE [LARGE SCALE GENOMIC DNA]</scope>
    <source>
        <strain evidence="8 9">DSM 13481</strain>
    </source>
</reference>
<comment type="similarity">
    <text evidence="6">Belongs to the SMC family.</text>
</comment>
<dbReference type="Gene3D" id="1.20.1060.20">
    <property type="match status" value="1"/>
</dbReference>
<dbReference type="Gene3D" id="3.30.70.1620">
    <property type="match status" value="1"/>
</dbReference>
<gene>
    <name evidence="6" type="primary">smc</name>
    <name evidence="8" type="ORF">HNP65_000720</name>
</gene>
<dbReference type="GO" id="GO:0003677">
    <property type="term" value="F:DNA binding"/>
    <property type="evidence" value="ECO:0007669"/>
    <property type="project" value="UniProtKB-UniRule"/>
</dbReference>
<dbReference type="GO" id="GO:0005737">
    <property type="term" value="C:cytoplasm"/>
    <property type="evidence" value="ECO:0007669"/>
    <property type="project" value="UniProtKB-SubCell"/>
</dbReference>
<accession>A0A841GRX8</accession>
<keyword evidence="5 6" id="KW-0238">DNA-binding</keyword>
<dbReference type="InterPro" id="IPR036277">
    <property type="entry name" value="SMC_hinge_sf"/>
</dbReference>
<feature type="domain" description="SMC hinge" evidence="7">
    <location>
        <begin position="512"/>
        <end position="626"/>
    </location>
</feature>
<evidence type="ECO:0000256" key="6">
    <source>
        <dbReference type="HAMAP-Rule" id="MF_01894"/>
    </source>
</evidence>
<dbReference type="NCBIfam" id="TIGR02168">
    <property type="entry name" value="SMC_prok_B"/>
    <property type="match status" value="1"/>
</dbReference>
<dbReference type="Pfam" id="PF06470">
    <property type="entry name" value="SMC_hinge"/>
    <property type="match status" value="1"/>
</dbReference>
<evidence type="ECO:0000256" key="4">
    <source>
        <dbReference type="ARBA" id="ARBA00023054"/>
    </source>
</evidence>
<evidence type="ECO:0000256" key="5">
    <source>
        <dbReference type="ARBA" id="ARBA00023125"/>
    </source>
</evidence>
<dbReference type="SMART" id="SM00968">
    <property type="entry name" value="SMC_hinge"/>
    <property type="match status" value="1"/>
</dbReference>
<keyword evidence="1 6" id="KW-0963">Cytoplasm</keyword>
<dbReference type="HAMAP" id="MF_01894">
    <property type="entry name" value="Smc_prok"/>
    <property type="match status" value="1"/>
</dbReference>
<dbReference type="AlphaFoldDB" id="A0A841GRX8"/>
<evidence type="ECO:0000313" key="9">
    <source>
        <dbReference type="Proteomes" id="UP000555828"/>
    </source>
</evidence>
<comment type="function">
    <text evidence="6">Required for chromosome condensation and partitioning.</text>
</comment>
<dbReference type="RefSeq" id="WP_184618964.1">
    <property type="nucleotide sequence ID" value="NZ_JACHEX010000001.1"/>
</dbReference>
<dbReference type="InterPro" id="IPR011890">
    <property type="entry name" value="SMC_prok"/>
</dbReference>
<evidence type="ECO:0000313" key="8">
    <source>
        <dbReference type="EMBL" id="MBB6062298.1"/>
    </source>
</evidence>
<dbReference type="PANTHER" id="PTHR43977">
    <property type="entry name" value="STRUCTURAL MAINTENANCE OF CHROMOSOMES PROTEIN 3"/>
    <property type="match status" value="1"/>
</dbReference>
<dbReference type="InterPro" id="IPR010935">
    <property type="entry name" value="SMC_hinge"/>
</dbReference>
<dbReference type="EMBL" id="JACHEX010000001">
    <property type="protein sequence ID" value="MBB6062298.1"/>
    <property type="molecule type" value="Genomic_DNA"/>
</dbReference>
<dbReference type="GO" id="GO:0030261">
    <property type="term" value="P:chromosome condensation"/>
    <property type="evidence" value="ECO:0007669"/>
    <property type="project" value="InterPro"/>
</dbReference>
<sequence>MSIKLKEIYLNGFKSFGRPVKIPISPRITAIVGPNGSGKSNIVEAIQWVFGEHSLKQLRASEKFDMIFKGNGKTPSARSAFVELTFDFNGQEYKIARKLDASGENTYYLNGESARLKDITALLGSNALVSIIGQGKIDKIAMATPQELKKIFEDAAGTSVYIERKKEALSKLAGTEANIERLKDIIYEIERNKKSLYIKVKKAEKYREYSEKLEALKEKYFGAIYTFESEKLKELEEQYLKNKNLYKEKMNELAETESRWSILREEFNKLNKKMEDFTSLLETQKQRQNQLLELKNSYTNRLNDLKSIYVEKMAKIDSLKEETQRISEREKEIHLILESLKKELLEKEEILSKVEEERNLLTSKYSEKEMSLLKKKNEYDELEKSLNKLENEKKSLTESIIDLTERLNMVEEQLETKLERSKELNEEISELSQNSEKYDKKTKELLEEIEQLKQEMQSIAGQREFLKENLEKIVHRKKEIQSEIFVIQKQLNEYQGFSNAIKRIFEQKDQFPGIIDVVANIIETDEKYVEAIEALLGGRLQHIVVESAEVAKKILNFAKNEKIGRVTIIPLDLISLKSSNINLPKNAIDFAKNLVKVKIDEKEKLLNYLFGNDIVVDNIDIAVDIKRKHNLRIATLDGEIISSSGAMTGGKYENSTSFLARKNLLENLKNELTEKEKIEEEIIKKLESLKIKLDELRNYSEVVNSELLEYSSKSSSSKRLLQELVRSENELSKEIKNLEKLKNDYSLKVQGMSERIKVIESEIKSSNNTLKLLKKELEDSNKEMFEDKEKLEEINEKYMELQSEIRSLYERKLQYEGEITRALKRKDEIEVEISTFSKEAKSLRDEINSIEENIKELEQELNTLKSETESLFKSMNEDKSGKNDKVKELKEAEEKMEKLREETEKLREKMHSLELEIQAKKLKIENIDEKYRKVIKLSEEEVNNIKKEMDDLENKIKYIGPVDFEAEEEYKEVVKKYEELELQKKDLENAKQKLIELIEKTDEEATQVFMNTFNTVRKTFKKYIEELFFGGKGDIKLLDKENVLESGIEIVISKANSRAQKLQLLSGGEKALVGLALLMSLLEAQPSALYVLDEPDAPLDEFNAERFKTLLQNSNAQILLITHKKNVMEAAEIMVGITKVDDISTVVPVRLEEVV</sequence>
<dbReference type="GO" id="GO:0006260">
    <property type="term" value="P:DNA replication"/>
    <property type="evidence" value="ECO:0007669"/>
    <property type="project" value="UniProtKB-UniRule"/>
</dbReference>